<comment type="caution">
    <text evidence="1">The sequence shown here is derived from an EMBL/GenBank/DDBJ whole genome shotgun (WGS) entry which is preliminary data.</text>
</comment>
<gene>
    <name evidence="1" type="ORF">CMV_028859</name>
</gene>
<name>A0A8J4VDZ0_9ROSI</name>
<dbReference type="AlphaFoldDB" id="A0A8J4VDZ0"/>
<accession>A0A8J4VDZ0</accession>
<sequence length="70" mass="7826">MKDCFPIRKKGSLKNPVCSCGGAHLSCVQLMKLLNRFFPVSTRQDALFGGNNNQQLAVDLEQQCYKPLKP</sequence>
<proteinExistence type="predicted"/>
<evidence type="ECO:0000313" key="2">
    <source>
        <dbReference type="Proteomes" id="UP000737018"/>
    </source>
</evidence>
<dbReference type="EMBL" id="JRKL02012559">
    <property type="protein sequence ID" value="KAF3944696.1"/>
    <property type="molecule type" value="Genomic_DNA"/>
</dbReference>
<keyword evidence="2" id="KW-1185">Reference proteome</keyword>
<dbReference type="Proteomes" id="UP000737018">
    <property type="component" value="Unassembled WGS sequence"/>
</dbReference>
<reference evidence="1" key="1">
    <citation type="submission" date="2020-03" db="EMBL/GenBank/DDBJ databases">
        <title>Castanea mollissima Vanexum genome sequencing.</title>
        <authorList>
            <person name="Staton M."/>
        </authorList>
    </citation>
    <scope>NUCLEOTIDE SEQUENCE</scope>
    <source>
        <tissue evidence="1">Leaf</tissue>
    </source>
</reference>
<protein>
    <submittedName>
        <fullName evidence="1">Uncharacterized protein</fullName>
    </submittedName>
</protein>
<evidence type="ECO:0000313" key="1">
    <source>
        <dbReference type="EMBL" id="KAF3944696.1"/>
    </source>
</evidence>
<organism evidence="1 2">
    <name type="scientific">Castanea mollissima</name>
    <name type="common">Chinese chestnut</name>
    <dbReference type="NCBI Taxonomy" id="60419"/>
    <lineage>
        <taxon>Eukaryota</taxon>
        <taxon>Viridiplantae</taxon>
        <taxon>Streptophyta</taxon>
        <taxon>Embryophyta</taxon>
        <taxon>Tracheophyta</taxon>
        <taxon>Spermatophyta</taxon>
        <taxon>Magnoliopsida</taxon>
        <taxon>eudicotyledons</taxon>
        <taxon>Gunneridae</taxon>
        <taxon>Pentapetalae</taxon>
        <taxon>rosids</taxon>
        <taxon>fabids</taxon>
        <taxon>Fagales</taxon>
        <taxon>Fagaceae</taxon>
        <taxon>Castanea</taxon>
    </lineage>
</organism>